<dbReference type="AlphaFoldDB" id="A0AAV2S027"/>
<evidence type="ECO:0000259" key="2">
    <source>
        <dbReference type="PROSITE" id="PS51468"/>
    </source>
</evidence>
<feature type="non-terminal residue" evidence="3">
    <location>
        <position position="529"/>
    </location>
</feature>
<dbReference type="SUPFAM" id="SSF53300">
    <property type="entry name" value="vWA-like"/>
    <property type="match status" value="1"/>
</dbReference>
<dbReference type="EMBL" id="CAXKWB010034859">
    <property type="protein sequence ID" value="CAL4145476.1"/>
    <property type="molecule type" value="Genomic_DNA"/>
</dbReference>
<name>A0AAV2S027_MEGNR</name>
<dbReference type="Gene3D" id="3.40.50.410">
    <property type="entry name" value="von Willebrand factor, type A domain"/>
    <property type="match status" value="1"/>
</dbReference>
<gene>
    <name evidence="3" type="ORF">MNOR_LOCUS29710</name>
</gene>
<evidence type="ECO:0000259" key="1">
    <source>
        <dbReference type="PROSITE" id="PS50234"/>
    </source>
</evidence>
<feature type="domain" description="VWFA" evidence="1">
    <location>
        <begin position="309"/>
        <end position="486"/>
    </location>
</feature>
<comment type="caution">
    <text evidence="3">The sequence shown here is derived from an EMBL/GenBank/DDBJ whole genome shotgun (WGS) entry which is preliminary data.</text>
</comment>
<dbReference type="PROSITE" id="PS51468">
    <property type="entry name" value="VIT"/>
    <property type="match status" value="1"/>
</dbReference>
<evidence type="ECO:0000313" key="4">
    <source>
        <dbReference type="Proteomes" id="UP001497623"/>
    </source>
</evidence>
<evidence type="ECO:0000313" key="3">
    <source>
        <dbReference type="EMBL" id="CAL4145476.1"/>
    </source>
</evidence>
<protein>
    <recommendedName>
        <fullName evidence="5">von Willebrand factor A domain-containing protein 5A-like</fullName>
    </recommendedName>
</protein>
<dbReference type="Proteomes" id="UP001497623">
    <property type="component" value="Unassembled WGS sequence"/>
</dbReference>
<dbReference type="SMART" id="SM00609">
    <property type="entry name" value="VIT"/>
    <property type="match status" value="1"/>
</dbReference>
<evidence type="ECO:0008006" key="5">
    <source>
        <dbReference type="Google" id="ProtNLM"/>
    </source>
</evidence>
<dbReference type="InterPro" id="IPR013694">
    <property type="entry name" value="VIT"/>
</dbReference>
<dbReference type="Pfam" id="PF13768">
    <property type="entry name" value="VWA_3"/>
    <property type="match status" value="1"/>
</dbReference>
<sequence length="529" mass="58470">MSPNELRSYKWARAPDREHGDFIKMIVRPVLSKNNESIDREVVNTKLQSVSSKVTVRGFVAHVAATLIYSNDSDQNLQVECSFPIDEGAALYKFEAEINDRQIVAQCMEKKKATKIYEEAVSTGHSAVLGSQDERTSDILQLALGNFPAGTTAKLHLSFVMELQVKSDGGVPFVLPAILNPRYSPDEQNARHYPLNVGLTTVQLSVNSAYSLSVDAEIMGGHQIARVISQTDALNVNLTEDGSSAKVTQDGGFKSDHDWSMVIYYSNAYKTHLVRETGDRAGTNIIKDDVLMINLFPEVPQESYSNKNEIIFIVDRSGSMRGGNMQSARATLLLFLKSLPPGCYFNIISFGNRHEVLFPEGSKEYTEESLSRAMQLQEEMDADMGGTEILRPLQYLYGQKPRKGYARQLILLTDGQVWNVDNVLKLVAQNATDTRAFAVGIGEGASTALVKGIARAGRGQAEMVVQQDNLQTKVMGLLQKMVQESVHDVKVTADINPVSSIKMYPKVPPVIFGGSHLTIYMRLPQQTEV</sequence>
<dbReference type="PANTHER" id="PTHR45737:SF6">
    <property type="entry name" value="VON WILLEBRAND FACTOR A DOMAIN-CONTAINING PROTEIN 5A"/>
    <property type="match status" value="1"/>
</dbReference>
<proteinExistence type="predicted"/>
<dbReference type="InterPro" id="IPR036465">
    <property type="entry name" value="vWFA_dom_sf"/>
</dbReference>
<keyword evidence="4" id="KW-1185">Reference proteome</keyword>
<feature type="domain" description="VIT" evidence="2">
    <location>
        <begin position="31"/>
        <end position="161"/>
    </location>
</feature>
<reference evidence="3 4" key="1">
    <citation type="submission" date="2024-05" db="EMBL/GenBank/DDBJ databases">
        <authorList>
            <person name="Wallberg A."/>
        </authorList>
    </citation>
    <scope>NUCLEOTIDE SEQUENCE [LARGE SCALE GENOMIC DNA]</scope>
</reference>
<accession>A0AAV2S027</accession>
<dbReference type="InterPro" id="IPR002035">
    <property type="entry name" value="VWF_A"/>
</dbReference>
<dbReference type="Pfam" id="PF08487">
    <property type="entry name" value="VIT"/>
    <property type="match status" value="1"/>
</dbReference>
<organism evidence="3 4">
    <name type="scientific">Meganyctiphanes norvegica</name>
    <name type="common">Northern krill</name>
    <name type="synonym">Thysanopoda norvegica</name>
    <dbReference type="NCBI Taxonomy" id="48144"/>
    <lineage>
        <taxon>Eukaryota</taxon>
        <taxon>Metazoa</taxon>
        <taxon>Ecdysozoa</taxon>
        <taxon>Arthropoda</taxon>
        <taxon>Crustacea</taxon>
        <taxon>Multicrustacea</taxon>
        <taxon>Malacostraca</taxon>
        <taxon>Eumalacostraca</taxon>
        <taxon>Eucarida</taxon>
        <taxon>Euphausiacea</taxon>
        <taxon>Euphausiidae</taxon>
        <taxon>Meganyctiphanes</taxon>
    </lineage>
</organism>
<dbReference type="GO" id="GO:0032991">
    <property type="term" value="C:protein-containing complex"/>
    <property type="evidence" value="ECO:0007669"/>
    <property type="project" value="UniProtKB-ARBA"/>
</dbReference>
<dbReference type="PANTHER" id="PTHR45737">
    <property type="entry name" value="VON WILLEBRAND FACTOR A DOMAIN-CONTAINING PROTEIN 5A"/>
    <property type="match status" value="1"/>
</dbReference>
<dbReference type="SMART" id="SM00327">
    <property type="entry name" value="VWA"/>
    <property type="match status" value="1"/>
</dbReference>
<dbReference type="PROSITE" id="PS50234">
    <property type="entry name" value="VWFA"/>
    <property type="match status" value="1"/>
</dbReference>